<evidence type="ECO:0000313" key="1">
    <source>
        <dbReference type="EMBL" id="KAL2652865.1"/>
    </source>
</evidence>
<sequence>MLCAEFLARLDELDAYQLCALLQKTEKYIARLFPTFYSPYHKELSYEIAKRLIDCGDPYIEESIKDDYPNGFPISPQRFDIPTRGARLVAPPRLCHACQLPRAPNSEIDSKPDNESD</sequence>
<dbReference type="EMBL" id="JBHFFA010000001">
    <property type="protein sequence ID" value="KAL2652865.1"/>
    <property type="molecule type" value="Genomic_DNA"/>
</dbReference>
<proteinExistence type="predicted"/>
<dbReference type="AlphaFoldDB" id="A0ABD1ZPK7"/>
<gene>
    <name evidence="1" type="ORF">R1flu_020993</name>
</gene>
<protein>
    <submittedName>
        <fullName evidence="1">Uncharacterized protein</fullName>
    </submittedName>
</protein>
<organism evidence="1 2">
    <name type="scientific">Riccia fluitans</name>
    <dbReference type="NCBI Taxonomy" id="41844"/>
    <lineage>
        <taxon>Eukaryota</taxon>
        <taxon>Viridiplantae</taxon>
        <taxon>Streptophyta</taxon>
        <taxon>Embryophyta</taxon>
        <taxon>Marchantiophyta</taxon>
        <taxon>Marchantiopsida</taxon>
        <taxon>Marchantiidae</taxon>
        <taxon>Marchantiales</taxon>
        <taxon>Ricciaceae</taxon>
        <taxon>Riccia</taxon>
    </lineage>
</organism>
<accession>A0ABD1ZPK7</accession>
<name>A0ABD1ZPK7_9MARC</name>
<dbReference type="Proteomes" id="UP001605036">
    <property type="component" value="Unassembled WGS sequence"/>
</dbReference>
<comment type="caution">
    <text evidence="1">The sequence shown here is derived from an EMBL/GenBank/DDBJ whole genome shotgun (WGS) entry which is preliminary data.</text>
</comment>
<evidence type="ECO:0000313" key="2">
    <source>
        <dbReference type="Proteomes" id="UP001605036"/>
    </source>
</evidence>
<reference evidence="1 2" key="1">
    <citation type="submission" date="2024-09" db="EMBL/GenBank/DDBJ databases">
        <title>Chromosome-scale assembly of Riccia fluitans.</title>
        <authorList>
            <person name="Paukszto L."/>
            <person name="Sawicki J."/>
            <person name="Karawczyk K."/>
            <person name="Piernik-Szablinska J."/>
            <person name="Szczecinska M."/>
            <person name="Mazdziarz M."/>
        </authorList>
    </citation>
    <scope>NUCLEOTIDE SEQUENCE [LARGE SCALE GENOMIC DNA]</scope>
    <source>
        <strain evidence="1">Rf_01</strain>
        <tissue evidence="1">Aerial parts of the thallus</tissue>
    </source>
</reference>
<keyword evidence="2" id="KW-1185">Reference proteome</keyword>